<dbReference type="PhylomeDB" id="A7RP97"/>
<dbReference type="PANTHER" id="PTHR24543:SF291">
    <property type="entry name" value="SMOKE ALARM, ISOFORM D"/>
    <property type="match status" value="1"/>
</dbReference>
<reference evidence="2 3" key="1">
    <citation type="journal article" date="2007" name="Science">
        <title>Sea anemone genome reveals ancestral eumetazoan gene repertoire and genomic organization.</title>
        <authorList>
            <person name="Putnam N.H."/>
            <person name="Srivastava M."/>
            <person name="Hellsten U."/>
            <person name="Dirks B."/>
            <person name="Chapman J."/>
            <person name="Salamov A."/>
            <person name="Terry A."/>
            <person name="Shapiro H."/>
            <person name="Lindquist E."/>
            <person name="Kapitonov V.V."/>
            <person name="Jurka J."/>
            <person name="Genikhovich G."/>
            <person name="Grigoriev I.V."/>
            <person name="Lucas S.M."/>
            <person name="Steele R.E."/>
            <person name="Finnerty J.R."/>
            <person name="Technau U."/>
            <person name="Martindale M.Q."/>
            <person name="Rokhsar D.S."/>
        </authorList>
    </citation>
    <scope>NUCLEOTIDE SEQUENCE [LARGE SCALE GENOMIC DNA]</scope>
    <source>
        <strain evidence="3">CH2 X CH6</strain>
    </source>
</reference>
<evidence type="ECO:0000259" key="1">
    <source>
        <dbReference type="PROSITE" id="PS50022"/>
    </source>
</evidence>
<dbReference type="HOGENOM" id="CLU_2984998_0_0_1"/>
<accession>A7RP97</accession>
<protein>
    <recommendedName>
        <fullName evidence="1">F5/8 type C domain-containing protein</fullName>
    </recommendedName>
</protein>
<feature type="domain" description="F5/8 type C" evidence="1">
    <location>
        <begin position="1"/>
        <end position="58"/>
    </location>
</feature>
<organism evidence="2 3">
    <name type="scientific">Nematostella vectensis</name>
    <name type="common">Starlet sea anemone</name>
    <dbReference type="NCBI Taxonomy" id="45351"/>
    <lineage>
        <taxon>Eukaryota</taxon>
        <taxon>Metazoa</taxon>
        <taxon>Cnidaria</taxon>
        <taxon>Anthozoa</taxon>
        <taxon>Hexacorallia</taxon>
        <taxon>Actiniaria</taxon>
        <taxon>Edwardsiidae</taxon>
        <taxon>Nematostella</taxon>
    </lineage>
</organism>
<dbReference type="PROSITE" id="PS01285">
    <property type="entry name" value="FA58C_1"/>
    <property type="match status" value="1"/>
</dbReference>
<evidence type="ECO:0000313" key="2">
    <source>
        <dbReference type="EMBL" id="EDO46702.1"/>
    </source>
</evidence>
<dbReference type="PROSITE" id="PS50022">
    <property type="entry name" value="FA58C_3"/>
    <property type="match status" value="1"/>
</dbReference>
<evidence type="ECO:0000313" key="3">
    <source>
        <dbReference type="Proteomes" id="UP000001593"/>
    </source>
</evidence>
<feature type="non-terminal residue" evidence="2">
    <location>
        <position position="58"/>
    </location>
</feature>
<name>A7RP97_NEMVE</name>
<gene>
    <name evidence="2" type="ORF">NEMVEDRAFT_v1g57179</name>
</gene>
<dbReference type="SUPFAM" id="SSF49785">
    <property type="entry name" value="Galactose-binding domain-like"/>
    <property type="match status" value="1"/>
</dbReference>
<dbReference type="InParanoid" id="A7RP97"/>
<dbReference type="AlphaFoldDB" id="A7RP97"/>
<dbReference type="PANTHER" id="PTHR24543">
    <property type="entry name" value="MULTICOPPER OXIDASE-RELATED"/>
    <property type="match status" value="1"/>
</dbReference>
<dbReference type="Pfam" id="PF00754">
    <property type="entry name" value="F5_F8_type_C"/>
    <property type="match status" value="1"/>
</dbReference>
<dbReference type="Gene3D" id="2.60.120.260">
    <property type="entry name" value="Galactose-binding domain-like"/>
    <property type="match status" value="1"/>
</dbReference>
<dbReference type="InterPro" id="IPR000421">
    <property type="entry name" value="FA58C"/>
</dbReference>
<proteinExistence type="predicted"/>
<sequence>AWAAENNDKGEYLQVDLGRVTWITHVATQGRPHGYYQWVTEYTVEYSLTRNQWQSYQD</sequence>
<dbReference type="InterPro" id="IPR008979">
    <property type="entry name" value="Galactose-bd-like_sf"/>
</dbReference>
<keyword evidence="3" id="KW-1185">Reference proteome</keyword>
<feature type="non-terminal residue" evidence="2">
    <location>
        <position position="1"/>
    </location>
</feature>
<dbReference type="EMBL" id="DS469525">
    <property type="protein sequence ID" value="EDO46702.1"/>
    <property type="molecule type" value="Genomic_DNA"/>
</dbReference>
<dbReference type="Proteomes" id="UP000001593">
    <property type="component" value="Unassembled WGS sequence"/>
</dbReference>